<name>A0ABT6XBU9_9GAMM</name>
<dbReference type="Proteomes" id="UP001321580">
    <property type="component" value="Unassembled WGS sequence"/>
</dbReference>
<evidence type="ECO:0000256" key="1">
    <source>
        <dbReference type="SAM" id="Phobius"/>
    </source>
</evidence>
<dbReference type="Pfam" id="PF10825">
    <property type="entry name" value="DUF2752"/>
    <property type="match status" value="1"/>
</dbReference>
<evidence type="ECO:0000313" key="3">
    <source>
        <dbReference type="Proteomes" id="UP001321580"/>
    </source>
</evidence>
<dbReference type="EMBL" id="JASGBI010000001">
    <property type="protein sequence ID" value="MDI9237623.1"/>
    <property type="molecule type" value="Genomic_DNA"/>
</dbReference>
<feature type="transmembrane region" description="Helical" evidence="1">
    <location>
        <begin position="50"/>
        <end position="73"/>
    </location>
</feature>
<dbReference type="RefSeq" id="WP_283211134.1">
    <property type="nucleotide sequence ID" value="NZ_JASGBI010000001.1"/>
</dbReference>
<keyword evidence="1" id="KW-0812">Transmembrane</keyword>
<protein>
    <submittedName>
        <fullName evidence="2">DUF2752 domain-containing protein</fullName>
    </submittedName>
</protein>
<keyword evidence="1" id="KW-0472">Membrane</keyword>
<dbReference type="InterPro" id="IPR021215">
    <property type="entry name" value="DUF2752"/>
</dbReference>
<gene>
    <name evidence="2" type="ORF">QLQ15_01700</name>
</gene>
<organism evidence="2 3">
    <name type="scientific">Lysobacter stagni</name>
    <dbReference type="NCBI Taxonomy" id="3045172"/>
    <lineage>
        <taxon>Bacteria</taxon>
        <taxon>Pseudomonadati</taxon>
        <taxon>Pseudomonadota</taxon>
        <taxon>Gammaproteobacteria</taxon>
        <taxon>Lysobacterales</taxon>
        <taxon>Lysobacteraceae</taxon>
        <taxon>Lysobacter</taxon>
    </lineage>
</organism>
<feature type="transmembrane region" description="Helical" evidence="1">
    <location>
        <begin position="85"/>
        <end position="106"/>
    </location>
</feature>
<feature type="transmembrane region" description="Helical" evidence="1">
    <location>
        <begin position="21"/>
        <end position="38"/>
    </location>
</feature>
<evidence type="ECO:0000313" key="2">
    <source>
        <dbReference type="EMBL" id="MDI9237623.1"/>
    </source>
</evidence>
<reference evidence="2 3" key="1">
    <citation type="submission" date="2023-05" db="EMBL/GenBank/DDBJ databases">
        <title>Lysobacter sp. strain LF1 Genome sequencing and assembly.</title>
        <authorList>
            <person name="Jung Y."/>
        </authorList>
    </citation>
    <scope>NUCLEOTIDE SEQUENCE [LARGE SCALE GENOMIC DNA]</scope>
    <source>
        <strain evidence="2 3">LF1</strain>
    </source>
</reference>
<accession>A0ABT6XBU9</accession>
<keyword evidence="3" id="KW-1185">Reference proteome</keyword>
<proteinExistence type="predicted"/>
<feature type="transmembrane region" description="Helical" evidence="1">
    <location>
        <begin position="126"/>
        <end position="148"/>
    </location>
</feature>
<sequence>MSGMHALMRVRVRTWDDIATRRWFALALAPMGALGLWLLRDFDPSSPHSVFPPCVFHLLTGLYCPGCGLTRALHALAHGDVARAWAMHPLLLLALPAVVAMIGQWLWGRSVLPAWANRWLHDGRVWIAVLLLFGVLRNLSWAGVAWMAPG</sequence>
<comment type="caution">
    <text evidence="2">The sequence shown here is derived from an EMBL/GenBank/DDBJ whole genome shotgun (WGS) entry which is preliminary data.</text>
</comment>
<keyword evidence="1" id="KW-1133">Transmembrane helix</keyword>